<accession>A0A392SA42</accession>
<organism evidence="1 2">
    <name type="scientific">Trifolium medium</name>
    <dbReference type="NCBI Taxonomy" id="97028"/>
    <lineage>
        <taxon>Eukaryota</taxon>
        <taxon>Viridiplantae</taxon>
        <taxon>Streptophyta</taxon>
        <taxon>Embryophyta</taxon>
        <taxon>Tracheophyta</taxon>
        <taxon>Spermatophyta</taxon>
        <taxon>Magnoliopsida</taxon>
        <taxon>eudicotyledons</taxon>
        <taxon>Gunneridae</taxon>
        <taxon>Pentapetalae</taxon>
        <taxon>rosids</taxon>
        <taxon>fabids</taxon>
        <taxon>Fabales</taxon>
        <taxon>Fabaceae</taxon>
        <taxon>Papilionoideae</taxon>
        <taxon>50 kb inversion clade</taxon>
        <taxon>NPAAA clade</taxon>
        <taxon>Hologalegina</taxon>
        <taxon>IRL clade</taxon>
        <taxon>Trifolieae</taxon>
        <taxon>Trifolium</taxon>
    </lineage>
</organism>
<sequence length="53" mass="6027">MDAAGRPKTESRVVNTKALLECRNIAETKLLLDNMSSLQERMINIRAIRLGRE</sequence>
<comment type="caution">
    <text evidence="1">The sequence shown here is derived from an EMBL/GenBank/DDBJ whole genome shotgun (WGS) entry which is preliminary data.</text>
</comment>
<dbReference type="EMBL" id="LXQA010349052">
    <property type="protein sequence ID" value="MCI45823.1"/>
    <property type="molecule type" value="Genomic_DNA"/>
</dbReference>
<reference evidence="1 2" key="1">
    <citation type="journal article" date="2018" name="Front. Plant Sci.">
        <title>Red Clover (Trifolium pratense) and Zigzag Clover (T. medium) - A Picture of Genomic Similarities and Differences.</title>
        <authorList>
            <person name="Dluhosova J."/>
            <person name="Istvanek J."/>
            <person name="Nedelnik J."/>
            <person name="Repkova J."/>
        </authorList>
    </citation>
    <scope>NUCLEOTIDE SEQUENCE [LARGE SCALE GENOMIC DNA]</scope>
    <source>
        <strain evidence="2">cv. 10/8</strain>
        <tissue evidence="1">Leaf</tissue>
    </source>
</reference>
<evidence type="ECO:0000313" key="2">
    <source>
        <dbReference type="Proteomes" id="UP000265520"/>
    </source>
</evidence>
<dbReference type="AlphaFoldDB" id="A0A392SA42"/>
<name>A0A392SA42_9FABA</name>
<evidence type="ECO:0000313" key="1">
    <source>
        <dbReference type="EMBL" id="MCI45823.1"/>
    </source>
</evidence>
<feature type="non-terminal residue" evidence="1">
    <location>
        <position position="53"/>
    </location>
</feature>
<dbReference type="Proteomes" id="UP000265520">
    <property type="component" value="Unassembled WGS sequence"/>
</dbReference>
<proteinExistence type="predicted"/>
<protein>
    <submittedName>
        <fullName evidence="1">Uncharacterized protein</fullName>
    </submittedName>
</protein>
<keyword evidence="2" id="KW-1185">Reference proteome</keyword>